<evidence type="ECO:0000313" key="1">
    <source>
        <dbReference type="EMBL" id="PII35431.1"/>
    </source>
</evidence>
<name>A0A2G7T6C1_9FLAO</name>
<dbReference type="PIRSF" id="PIRSF020481">
    <property type="entry name" value="BAP"/>
    <property type="match status" value="1"/>
</dbReference>
<dbReference type="AlphaFoldDB" id="A0A2G7T6C1"/>
<accession>A0A2G7T6C1</accession>
<reference evidence="1" key="1">
    <citation type="submission" date="2017-10" db="EMBL/GenBank/DDBJ databases">
        <title>Chryseobacterium sp. B5 is a hydrocarbonoclastic and plant growth promoting bacterium.</title>
        <authorList>
            <person name="Thijs S."/>
            <person name="Gkorezis P."/>
            <person name="Van Hamme J."/>
        </authorList>
    </citation>
    <scope>NUCLEOTIDE SEQUENCE</scope>
    <source>
        <strain evidence="1">B5</strain>
    </source>
</reference>
<comment type="caution">
    <text evidence="1">The sequence shown here is derived from an EMBL/GenBank/DDBJ whole genome shotgun (WGS) entry which is preliminary data.</text>
</comment>
<gene>
    <name evidence="1" type="ORF">CTI11_13850</name>
</gene>
<organism evidence="1">
    <name type="scientific">Chryseobacterium sp. B5</name>
    <dbReference type="NCBI Taxonomy" id="2050562"/>
    <lineage>
        <taxon>Bacteria</taxon>
        <taxon>Pseudomonadati</taxon>
        <taxon>Bacteroidota</taxon>
        <taxon>Flavobacteriia</taxon>
        <taxon>Flavobacteriales</taxon>
        <taxon>Weeksellaceae</taxon>
        <taxon>Chryseobacterium group</taxon>
        <taxon>Chryseobacterium</taxon>
    </lineage>
</organism>
<dbReference type="InterPro" id="IPR014507">
    <property type="entry name" value="Baseplate_assembly_J_pred"/>
</dbReference>
<sequence length="286" mass="30762">MKQDMTPALDALPPPGVVETLDFERILDAHRADLLARHPEAAEVLALESEPLNKLLEAHAYRELLYRARVNDAARAHLIAFARGSDLDHKGAFYDVARLPGEGDERYRQRILLRVRALAGSGTAEHYEHLAMTASANVHSAIATQPQPGRVSVQLWLVEPAQAEETLAIVLSALNAPGARPLGVPVSVSLARPHPIDITARLLREPGAPVDIVARLQAGLAAQIAAYALLGRDVAALVDHHRACDVDGIARVTYPDAQAPAELTPLAADEYPVLGRVQLVDEGLQA</sequence>
<protein>
    <submittedName>
        <fullName evidence="1">Baseplate J protein</fullName>
    </submittedName>
</protein>
<dbReference type="EMBL" id="PEKC01000046">
    <property type="protein sequence ID" value="PII35431.1"/>
    <property type="molecule type" value="Genomic_DNA"/>
</dbReference>
<proteinExistence type="predicted"/>